<evidence type="ECO:0000256" key="1">
    <source>
        <dbReference type="ARBA" id="ARBA00004571"/>
    </source>
</evidence>
<keyword evidence="7 8" id="KW-0998">Cell outer membrane</keyword>
<organism evidence="13 14">
    <name type="scientific">Chitinophaga parva</name>
    <dbReference type="NCBI Taxonomy" id="2169414"/>
    <lineage>
        <taxon>Bacteria</taxon>
        <taxon>Pseudomonadati</taxon>
        <taxon>Bacteroidota</taxon>
        <taxon>Chitinophagia</taxon>
        <taxon>Chitinophagales</taxon>
        <taxon>Chitinophagaceae</taxon>
        <taxon>Chitinophaga</taxon>
    </lineage>
</organism>
<dbReference type="Pfam" id="PF00593">
    <property type="entry name" value="TonB_dep_Rec_b-barrel"/>
    <property type="match status" value="1"/>
</dbReference>
<keyword evidence="14" id="KW-1185">Reference proteome</keyword>
<evidence type="ECO:0000256" key="5">
    <source>
        <dbReference type="ARBA" id="ARBA00023077"/>
    </source>
</evidence>
<keyword evidence="4 8" id="KW-0812">Transmembrane</keyword>
<dbReference type="AlphaFoldDB" id="A0A2T7BJG7"/>
<evidence type="ECO:0000313" key="14">
    <source>
        <dbReference type="Proteomes" id="UP000244450"/>
    </source>
</evidence>
<keyword evidence="3 8" id="KW-1134">Transmembrane beta strand</keyword>
<feature type="chain" id="PRO_5015654962" evidence="10">
    <location>
        <begin position="26"/>
        <end position="1030"/>
    </location>
</feature>
<evidence type="ECO:0000259" key="12">
    <source>
        <dbReference type="Pfam" id="PF07715"/>
    </source>
</evidence>
<keyword evidence="10" id="KW-0732">Signal</keyword>
<dbReference type="RefSeq" id="WP_108687297.1">
    <property type="nucleotide sequence ID" value="NZ_QCYK01000002.1"/>
</dbReference>
<evidence type="ECO:0000256" key="9">
    <source>
        <dbReference type="RuleBase" id="RU003357"/>
    </source>
</evidence>
<accession>A0A2T7BJG7</accession>
<reference evidence="13 14" key="1">
    <citation type="submission" date="2018-04" db="EMBL/GenBank/DDBJ databases">
        <title>Chitinophaga fuyangensis sp. nov., isolated from soil in a chemical factory.</title>
        <authorList>
            <person name="Chen K."/>
        </authorList>
    </citation>
    <scope>NUCLEOTIDE SEQUENCE [LARGE SCALE GENOMIC DNA]</scope>
    <source>
        <strain evidence="13 14">LY-1</strain>
    </source>
</reference>
<dbReference type="Gene3D" id="2.60.40.1120">
    <property type="entry name" value="Carboxypeptidase-like, regulatory domain"/>
    <property type="match status" value="1"/>
</dbReference>
<dbReference type="InterPro" id="IPR023997">
    <property type="entry name" value="TonB-dep_OMP_SusC/RagA_CS"/>
</dbReference>
<dbReference type="InterPro" id="IPR037066">
    <property type="entry name" value="Plug_dom_sf"/>
</dbReference>
<evidence type="ECO:0000256" key="8">
    <source>
        <dbReference type="PROSITE-ProRule" id="PRU01360"/>
    </source>
</evidence>
<dbReference type="InterPro" id="IPR036942">
    <property type="entry name" value="Beta-barrel_TonB_sf"/>
</dbReference>
<dbReference type="SUPFAM" id="SSF56935">
    <property type="entry name" value="Porins"/>
    <property type="match status" value="1"/>
</dbReference>
<name>A0A2T7BJG7_9BACT</name>
<evidence type="ECO:0000256" key="2">
    <source>
        <dbReference type="ARBA" id="ARBA00022448"/>
    </source>
</evidence>
<evidence type="ECO:0000256" key="10">
    <source>
        <dbReference type="SAM" id="SignalP"/>
    </source>
</evidence>
<sequence>MLTRHLLKALLTLFLLAWLAPGAYAQQVSLTGKVTDDKGQPLPGAGVQVRGGKGGTGTDNAGIFHLSVPSHATIIVSYVGFDADTITLSGQTTLNVQLHPTTAALEQVVVVGYGTQRRKDVTGSIASIKGADVKSQPVTNVTEAIQGRVAGVEIVKSSGAPDAPSSILIRGVSSLNNAQPLYIVDGVRQTNGENFNMADIADINVLKDASAAAIYGSAAAGGVIIITTKKGQVGKPTINLNARYGITKPRTLQLLDRDNWIKMKRTIDPTYLQGNDHTDTLPNTDWTKELFRSGNEQNYNLSVSGANNNANYLVSGFYNNQKGVYLNNASRLIGARVNSEFKLGKIFRAGEELYIWGRNTNPVPPYATPINPPFRTTPIMPVYNPDKTDKSNIWGQSPTGYSGPNLVGQIMTAHILNKKLNLQGNAFVEVQLPLYLTFRSTLGYTFYNEAQNYFQEPYNFGQVKSPSNKLEKYTNNNQTLLTNYTLSFDHLFGKHAINALVGYEQIQNKYDGIDATETNVGGSSFGFIRTSQSDAFVTGGYDPNGLVKSQFGRLNYNYAGKYYISGAVRRDANFTVFGPGNQHGVFPSASAGWHISDEDFFKKGVPFIDLLKLRGSWGRLGNSNINSYYFLTTYEQVNSANFSPGGSPSVGITQTFIPNEKIKWEQVEETNIGIDLEALHHRLNFTAEWYNKTTNDMLYGLPVALSSGITALYETNIGSVNNKGIDLVLGYHDHAGKFSYGVNFTGSFNKNKVLNLDGVNANPILDGNNNYGNGSFGLMINNPLTITRAGAPFGRFWGYKVQGIFKTDDEAAKHGSQLGNTPHAGDLIYQDITGDGKVTADDKQVLGNPNPKFSYGANINLAYGAFDLNLLFNGVSGVQLFNGVKAYAQFPFSDGNTTAQVFNASYFGSNQLTSQPRINYNGVNDPNQNYNVPNSYFVENGSYLKLKNAQLGYNFSNTLLNRLKIQKARLYVMANNLFTITRYSGLDPELSGVLVPGPTGPQYSVTTRGIDAPWQYPHTRVFSVGFDATF</sequence>
<dbReference type="SUPFAM" id="SSF49464">
    <property type="entry name" value="Carboxypeptidase regulatory domain-like"/>
    <property type="match status" value="1"/>
</dbReference>
<dbReference type="NCBIfam" id="TIGR04057">
    <property type="entry name" value="SusC_RagA_signa"/>
    <property type="match status" value="1"/>
</dbReference>
<dbReference type="InterPro" id="IPR000531">
    <property type="entry name" value="Beta-barrel_TonB"/>
</dbReference>
<comment type="subcellular location">
    <subcellularLocation>
        <location evidence="1 8">Cell outer membrane</location>
        <topology evidence="1 8">Multi-pass membrane protein</topology>
    </subcellularLocation>
</comment>
<feature type="domain" description="TonB-dependent receptor plug" evidence="12">
    <location>
        <begin position="118"/>
        <end position="223"/>
    </location>
</feature>
<dbReference type="InterPro" id="IPR039426">
    <property type="entry name" value="TonB-dep_rcpt-like"/>
</dbReference>
<dbReference type="Gene3D" id="2.40.170.20">
    <property type="entry name" value="TonB-dependent receptor, beta-barrel domain"/>
    <property type="match status" value="1"/>
</dbReference>
<dbReference type="InterPro" id="IPR023996">
    <property type="entry name" value="TonB-dep_OMP_SusC/RagA"/>
</dbReference>
<feature type="signal peptide" evidence="10">
    <location>
        <begin position="1"/>
        <end position="25"/>
    </location>
</feature>
<dbReference type="InterPro" id="IPR008969">
    <property type="entry name" value="CarboxyPept-like_regulatory"/>
</dbReference>
<evidence type="ECO:0000259" key="11">
    <source>
        <dbReference type="Pfam" id="PF00593"/>
    </source>
</evidence>
<dbReference type="Proteomes" id="UP000244450">
    <property type="component" value="Unassembled WGS sequence"/>
</dbReference>
<dbReference type="PROSITE" id="PS52016">
    <property type="entry name" value="TONB_DEPENDENT_REC_3"/>
    <property type="match status" value="1"/>
</dbReference>
<keyword evidence="6 8" id="KW-0472">Membrane</keyword>
<evidence type="ECO:0000256" key="4">
    <source>
        <dbReference type="ARBA" id="ARBA00022692"/>
    </source>
</evidence>
<comment type="caution">
    <text evidence="13">The sequence shown here is derived from an EMBL/GenBank/DDBJ whole genome shotgun (WGS) entry which is preliminary data.</text>
</comment>
<gene>
    <name evidence="13" type="ORF">DCC81_14310</name>
</gene>
<protein>
    <submittedName>
        <fullName evidence="13">SusC/RagA family TonB-linked outer membrane protein</fullName>
    </submittedName>
</protein>
<evidence type="ECO:0000256" key="7">
    <source>
        <dbReference type="ARBA" id="ARBA00023237"/>
    </source>
</evidence>
<keyword evidence="5 9" id="KW-0798">TonB box</keyword>
<dbReference type="GO" id="GO:0009279">
    <property type="term" value="C:cell outer membrane"/>
    <property type="evidence" value="ECO:0007669"/>
    <property type="project" value="UniProtKB-SubCell"/>
</dbReference>
<comment type="similarity">
    <text evidence="8 9">Belongs to the TonB-dependent receptor family.</text>
</comment>
<dbReference type="Gene3D" id="2.170.130.10">
    <property type="entry name" value="TonB-dependent receptor, plug domain"/>
    <property type="match status" value="1"/>
</dbReference>
<dbReference type="NCBIfam" id="TIGR04056">
    <property type="entry name" value="OMP_RagA_SusC"/>
    <property type="match status" value="1"/>
</dbReference>
<dbReference type="Pfam" id="PF07715">
    <property type="entry name" value="Plug"/>
    <property type="match status" value="1"/>
</dbReference>
<dbReference type="InterPro" id="IPR012910">
    <property type="entry name" value="Plug_dom"/>
</dbReference>
<dbReference type="EMBL" id="QCYK01000002">
    <property type="protein sequence ID" value="PUZ26415.1"/>
    <property type="molecule type" value="Genomic_DNA"/>
</dbReference>
<feature type="domain" description="TonB-dependent receptor-like beta-barrel" evidence="11">
    <location>
        <begin position="400"/>
        <end position="798"/>
    </location>
</feature>
<keyword evidence="2 8" id="KW-0813">Transport</keyword>
<evidence type="ECO:0000256" key="3">
    <source>
        <dbReference type="ARBA" id="ARBA00022452"/>
    </source>
</evidence>
<evidence type="ECO:0000256" key="6">
    <source>
        <dbReference type="ARBA" id="ARBA00023136"/>
    </source>
</evidence>
<dbReference type="OrthoDB" id="778172at2"/>
<evidence type="ECO:0000313" key="13">
    <source>
        <dbReference type="EMBL" id="PUZ26415.1"/>
    </source>
</evidence>
<proteinExistence type="inferred from homology"/>
<dbReference type="Pfam" id="PF13715">
    <property type="entry name" value="CarbopepD_reg_2"/>
    <property type="match status" value="1"/>
</dbReference>